<dbReference type="AlphaFoldDB" id="A0A5B7I9D6"/>
<comment type="caution">
    <text evidence="1">The sequence shown here is derived from an EMBL/GenBank/DDBJ whole genome shotgun (WGS) entry which is preliminary data.</text>
</comment>
<protein>
    <submittedName>
        <fullName evidence="1">Uncharacterized protein</fullName>
    </submittedName>
</protein>
<dbReference type="Proteomes" id="UP000324222">
    <property type="component" value="Unassembled WGS sequence"/>
</dbReference>
<dbReference type="EMBL" id="VSRR010048585">
    <property type="protein sequence ID" value="MPC78499.1"/>
    <property type="molecule type" value="Genomic_DNA"/>
</dbReference>
<keyword evidence="2" id="KW-1185">Reference proteome</keyword>
<gene>
    <name evidence="1" type="ORF">E2C01_072986</name>
</gene>
<evidence type="ECO:0000313" key="1">
    <source>
        <dbReference type="EMBL" id="MPC78499.1"/>
    </source>
</evidence>
<organism evidence="1 2">
    <name type="scientific">Portunus trituberculatus</name>
    <name type="common">Swimming crab</name>
    <name type="synonym">Neptunus trituberculatus</name>
    <dbReference type="NCBI Taxonomy" id="210409"/>
    <lineage>
        <taxon>Eukaryota</taxon>
        <taxon>Metazoa</taxon>
        <taxon>Ecdysozoa</taxon>
        <taxon>Arthropoda</taxon>
        <taxon>Crustacea</taxon>
        <taxon>Multicrustacea</taxon>
        <taxon>Malacostraca</taxon>
        <taxon>Eumalacostraca</taxon>
        <taxon>Eucarida</taxon>
        <taxon>Decapoda</taxon>
        <taxon>Pleocyemata</taxon>
        <taxon>Brachyura</taxon>
        <taxon>Eubrachyura</taxon>
        <taxon>Portunoidea</taxon>
        <taxon>Portunidae</taxon>
        <taxon>Portuninae</taxon>
        <taxon>Portunus</taxon>
    </lineage>
</organism>
<proteinExistence type="predicted"/>
<accession>A0A5B7I9D6</accession>
<name>A0A5B7I9D6_PORTR</name>
<evidence type="ECO:0000313" key="2">
    <source>
        <dbReference type="Proteomes" id="UP000324222"/>
    </source>
</evidence>
<reference evidence="1 2" key="1">
    <citation type="submission" date="2019-05" db="EMBL/GenBank/DDBJ databases">
        <title>Another draft genome of Portunus trituberculatus and its Hox gene families provides insights of decapod evolution.</title>
        <authorList>
            <person name="Jeong J.-H."/>
            <person name="Song I."/>
            <person name="Kim S."/>
            <person name="Choi T."/>
            <person name="Kim D."/>
            <person name="Ryu S."/>
            <person name="Kim W."/>
        </authorList>
    </citation>
    <scope>NUCLEOTIDE SEQUENCE [LARGE SCALE GENOMIC DNA]</scope>
    <source>
        <tissue evidence="1">Muscle</tissue>
    </source>
</reference>
<sequence>MIPRFQGVTPKMRLVGDMGPNMPTTINNIACATNGWKPNKQPVPTSLKGPRRLTTPITIQRGIMSMEEAVMHHPTASAHRGYKYLVGPLYSRGLDIWLRNPMMI</sequence>